<sequence length="359" mass="39232">MAKGKSALALALKKKIGSNDEIQKVTHWIDSGYPPLNKAISGRFDGGFPCGRIVEVFGPPSAGKTFLATAAMISAQKQNGLAVFLDHENSFDVGLAVANGLNADEDDGQWVYKQPDTFEDSVELIGTILKLVRDEELIPEDAPICIVADSLASMVPNSKAEKFDKMADGTAKDKDQLNMNDNTALARATSANFPTLALWARKYNACIIFLNQVRTKIGVMFGDPTTSPGGDSPKFYASVRIRLGASVMKDGKDKIGQDVGAECIKNKVATPYGKCSWKFYFDPSRGLDVIESLVEYMLEEGYLPKNASGRVEIGDKKFTKSQIVDMYREKPLSEIIAALQAIDERRAKETAPEIEEEVE</sequence>
<dbReference type="InterPro" id="IPR027417">
    <property type="entry name" value="P-loop_NTPase"/>
</dbReference>
<dbReference type="EMBL" id="MSAC01000019">
    <property type="protein sequence ID" value="PUX08323.1"/>
    <property type="molecule type" value="Genomic_DNA"/>
</dbReference>
<dbReference type="InterPro" id="IPR020587">
    <property type="entry name" value="RecA_monomer-monomer_interface"/>
</dbReference>
<dbReference type="Proteomes" id="UP000244731">
    <property type="component" value="Unassembled WGS sequence"/>
</dbReference>
<evidence type="ECO:0000256" key="3">
    <source>
        <dbReference type="ARBA" id="ARBA00022741"/>
    </source>
</evidence>
<dbReference type="Gene3D" id="3.40.50.300">
    <property type="entry name" value="P-loop containing nucleotide triphosphate hydrolases"/>
    <property type="match status" value="1"/>
</dbReference>
<organism evidence="7 8">
    <name type="scientific">Cronobacter malonaticus</name>
    <dbReference type="NCBI Taxonomy" id="413503"/>
    <lineage>
        <taxon>Bacteria</taxon>
        <taxon>Pseudomonadati</taxon>
        <taxon>Pseudomonadota</taxon>
        <taxon>Gammaproteobacteria</taxon>
        <taxon>Enterobacterales</taxon>
        <taxon>Enterobacteriaceae</taxon>
        <taxon>Cronobacter</taxon>
    </lineage>
</organism>
<proteinExistence type="inferred from homology"/>
<accession>A0ABX5K5T4</accession>
<dbReference type="RefSeq" id="WP_029463910.1">
    <property type="nucleotide sequence ID" value="NZ_MSAC01000019.1"/>
</dbReference>
<reference evidence="7 8" key="1">
    <citation type="submission" date="2016-12" db="EMBL/GenBank/DDBJ databases">
        <title>Analysis of the Molecular Diversity Among Cronobacter Species Isolated from Filth Flies Using a Pan Genomic DNA Microarray.</title>
        <authorList>
            <person name="Pava-Ripoll M."/>
            <person name="Tall B."/>
            <person name="Farber J."/>
            <person name="Fanning S."/>
            <person name="Lehner A."/>
            <person name="Stephan R."/>
            <person name="Pagotto F."/>
            <person name="Iverson C."/>
            <person name="Ziobro G."/>
            <person name="Miller A."/>
            <person name="Pearson R."/>
            <person name="Yan Q."/>
            <person name="Kim M."/>
            <person name="Jeong S."/>
            <person name="Park J."/>
            <person name="Jun S."/>
            <person name="Choi H."/>
            <person name="Chung T."/>
            <person name="Yoo Y."/>
            <person name="Park E."/>
            <person name="Hwang S."/>
            <person name="Lee B."/>
            <person name="Sathyamoorthy V."/>
            <person name="Carter L."/>
            <person name="Mammel M."/>
            <person name="Jackson S."/>
            <person name="Kothary M."/>
            <person name="Patel I."/>
            <person name="Grim C."/>
            <person name="Gopinath G."/>
            <person name="Gangiredla J."/>
            <person name="Chase H."/>
        </authorList>
    </citation>
    <scope>NUCLEOTIDE SEQUENCE [LARGE SCALE GENOMIC DNA]</scope>
    <source>
        <strain evidence="7 8">MOD1-Md25g</strain>
    </source>
</reference>
<evidence type="ECO:0000256" key="1">
    <source>
        <dbReference type="ARBA" id="ARBA00009391"/>
    </source>
</evidence>
<name>A0ABX5K5T4_9ENTR</name>
<keyword evidence="8" id="KW-1185">Reference proteome</keyword>
<dbReference type="InterPro" id="IPR049428">
    <property type="entry name" value="RecA-like_N"/>
</dbReference>
<keyword evidence="5" id="KW-0233">DNA recombination</keyword>
<dbReference type="Pfam" id="PF00154">
    <property type="entry name" value="RecA_N"/>
    <property type="match status" value="1"/>
</dbReference>
<dbReference type="PRINTS" id="PR00142">
    <property type="entry name" value="RECA"/>
</dbReference>
<dbReference type="PROSITE" id="PS50163">
    <property type="entry name" value="RECA_3"/>
    <property type="match status" value="1"/>
</dbReference>
<keyword evidence="4" id="KW-0067">ATP-binding</keyword>
<evidence type="ECO:0000256" key="5">
    <source>
        <dbReference type="ARBA" id="ARBA00023172"/>
    </source>
</evidence>
<evidence type="ECO:0000313" key="7">
    <source>
        <dbReference type="EMBL" id="PUX08323.1"/>
    </source>
</evidence>
<dbReference type="PANTHER" id="PTHR45900:SF1">
    <property type="entry name" value="MITOCHONDRIAL DNA REPAIR PROTEIN RECA HOMOLOG-RELATED"/>
    <property type="match status" value="1"/>
</dbReference>
<protein>
    <recommendedName>
        <fullName evidence="2">Protein RecA</fullName>
    </recommendedName>
</protein>
<evidence type="ECO:0000259" key="6">
    <source>
        <dbReference type="PROSITE" id="PS50163"/>
    </source>
</evidence>
<evidence type="ECO:0000256" key="2">
    <source>
        <dbReference type="ARBA" id="ARBA00015553"/>
    </source>
</evidence>
<dbReference type="SUPFAM" id="SSF52540">
    <property type="entry name" value="P-loop containing nucleoside triphosphate hydrolases"/>
    <property type="match status" value="1"/>
</dbReference>
<dbReference type="PANTHER" id="PTHR45900">
    <property type="entry name" value="RECA"/>
    <property type="match status" value="1"/>
</dbReference>
<dbReference type="InterPro" id="IPR013765">
    <property type="entry name" value="DNA_recomb/repair_RecA"/>
</dbReference>
<feature type="domain" description="RecA family profile 2" evidence="6">
    <location>
        <begin position="218"/>
        <end position="288"/>
    </location>
</feature>
<evidence type="ECO:0000313" key="8">
    <source>
        <dbReference type="Proteomes" id="UP000244731"/>
    </source>
</evidence>
<evidence type="ECO:0000256" key="4">
    <source>
        <dbReference type="ARBA" id="ARBA00022840"/>
    </source>
</evidence>
<comment type="similarity">
    <text evidence="1">Belongs to the RecA family.</text>
</comment>
<gene>
    <name evidence="7" type="ORF">AUM46_06460</name>
</gene>
<comment type="caution">
    <text evidence="7">The sequence shown here is derived from an EMBL/GenBank/DDBJ whole genome shotgun (WGS) entry which is preliminary data.</text>
</comment>
<keyword evidence="3" id="KW-0547">Nucleotide-binding</keyword>